<dbReference type="Gene3D" id="3.80.10.10">
    <property type="entry name" value="Ribonuclease Inhibitor"/>
    <property type="match status" value="1"/>
</dbReference>
<accession>A0ABC8M1G5</accession>
<dbReference type="PANTHER" id="PTHR31900:SF34">
    <property type="entry name" value="EMB|CAB62440.1-RELATED"/>
    <property type="match status" value="1"/>
</dbReference>
<proteinExistence type="predicted"/>
<dbReference type="InterPro" id="IPR013101">
    <property type="entry name" value="LRR_PRU1-like"/>
</dbReference>
<evidence type="ECO:0000259" key="1">
    <source>
        <dbReference type="SMART" id="SM00579"/>
    </source>
</evidence>
<dbReference type="InterPro" id="IPR050232">
    <property type="entry name" value="FBL13/AtMIF1-like"/>
</dbReference>
<dbReference type="SUPFAM" id="SSF52047">
    <property type="entry name" value="RNI-like"/>
    <property type="match status" value="1"/>
</dbReference>
<dbReference type="Pfam" id="PF07723">
    <property type="entry name" value="LRR_2"/>
    <property type="match status" value="1"/>
</dbReference>
<organism evidence="2 3">
    <name type="scientific">Eruca vesicaria subsp. sativa</name>
    <name type="common">Garden rocket</name>
    <name type="synonym">Eruca sativa</name>
    <dbReference type="NCBI Taxonomy" id="29727"/>
    <lineage>
        <taxon>Eukaryota</taxon>
        <taxon>Viridiplantae</taxon>
        <taxon>Streptophyta</taxon>
        <taxon>Embryophyta</taxon>
        <taxon>Tracheophyta</taxon>
        <taxon>Spermatophyta</taxon>
        <taxon>Magnoliopsida</taxon>
        <taxon>eudicotyledons</taxon>
        <taxon>Gunneridae</taxon>
        <taxon>Pentapetalae</taxon>
        <taxon>rosids</taxon>
        <taxon>malvids</taxon>
        <taxon>Brassicales</taxon>
        <taxon>Brassicaceae</taxon>
        <taxon>Brassiceae</taxon>
        <taxon>Eruca</taxon>
    </lineage>
</organism>
<comment type="caution">
    <text evidence="2">The sequence shown here is derived from an EMBL/GenBank/DDBJ whole genome shotgun (WGS) entry which is preliminary data.</text>
</comment>
<dbReference type="InterPro" id="IPR006566">
    <property type="entry name" value="FBD"/>
</dbReference>
<dbReference type="AlphaFoldDB" id="A0ABC8M1G5"/>
<dbReference type="Proteomes" id="UP001642260">
    <property type="component" value="Unassembled WGS sequence"/>
</dbReference>
<protein>
    <recommendedName>
        <fullName evidence="1">FBD domain-containing protein</fullName>
    </recommendedName>
</protein>
<dbReference type="EMBL" id="CAKOAT010837376">
    <property type="protein sequence ID" value="CAH8389500.1"/>
    <property type="molecule type" value="Genomic_DNA"/>
</dbReference>
<keyword evidence="3" id="KW-1185">Reference proteome</keyword>
<gene>
    <name evidence="2" type="ORF">ERUC_LOCUS41983</name>
</gene>
<dbReference type="InterPro" id="IPR032675">
    <property type="entry name" value="LRR_dom_sf"/>
</dbReference>
<evidence type="ECO:0000313" key="2">
    <source>
        <dbReference type="EMBL" id="CAH8389500.1"/>
    </source>
</evidence>
<reference evidence="2 3" key="1">
    <citation type="submission" date="2022-03" db="EMBL/GenBank/DDBJ databases">
        <authorList>
            <person name="Macdonald S."/>
            <person name="Ahmed S."/>
            <person name="Newling K."/>
        </authorList>
    </citation>
    <scope>NUCLEOTIDE SEQUENCE [LARGE SCALE GENOMIC DNA]</scope>
</reference>
<dbReference type="SMART" id="SM00579">
    <property type="entry name" value="FBD"/>
    <property type="match status" value="1"/>
</dbReference>
<sequence length="275" mass="31373">MKLELLGVVYKDEDSLVRLLSSCHALQTLNVQRNRDDNVIKFSVRVPSLKTLVYVNLLNSGGSLIIDTPRLKYFEINDSSEDDLLIECMNPSLVMASVHVTSHLNELFLRSLSSVLFLNITLIYATEVLCSATNFSQLIECKLRPCGSDYWVESVMMLLHNSPKLKVLMISSEDIYESRDLPLQSSVSGCLLSTLEVFEWKEYGGTRQEKHLLTYILENSKCLKTAGISIMSCYFDFQKEMIKEELKSISRVSVTSQLLFSVNYKWRSLAEHLVF</sequence>
<feature type="domain" description="FBD" evidence="1">
    <location>
        <begin position="189"/>
        <end position="261"/>
    </location>
</feature>
<evidence type="ECO:0000313" key="3">
    <source>
        <dbReference type="Proteomes" id="UP001642260"/>
    </source>
</evidence>
<name>A0ABC8M1G5_ERUVS</name>
<dbReference type="Pfam" id="PF08387">
    <property type="entry name" value="FBD"/>
    <property type="match status" value="1"/>
</dbReference>
<dbReference type="PANTHER" id="PTHR31900">
    <property type="entry name" value="F-BOX/RNI SUPERFAMILY PROTEIN-RELATED"/>
    <property type="match status" value="1"/>
</dbReference>